<organism evidence="1">
    <name type="scientific">Octopus bimaculoides</name>
    <name type="common">California two-spotted octopus</name>
    <dbReference type="NCBI Taxonomy" id="37653"/>
    <lineage>
        <taxon>Eukaryota</taxon>
        <taxon>Metazoa</taxon>
        <taxon>Spiralia</taxon>
        <taxon>Lophotrochozoa</taxon>
        <taxon>Mollusca</taxon>
        <taxon>Cephalopoda</taxon>
        <taxon>Coleoidea</taxon>
        <taxon>Octopodiformes</taxon>
        <taxon>Octopoda</taxon>
        <taxon>Incirrata</taxon>
        <taxon>Octopodidae</taxon>
        <taxon>Octopus</taxon>
    </lineage>
</organism>
<name>A0A0L8FU96_OCTBM</name>
<accession>A0A0L8FU96</accession>
<gene>
    <name evidence="1" type="ORF">OCBIM_22008395mg</name>
</gene>
<evidence type="ECO:0000313" key="1">
    <source>
        <dbReference type="EMBL" id="KOF68000.1"/>
    </source>
</evidence>
<sequence length="55" mass="6503">MYVCKYVCVVSYSSKVLRDHLNRLKMVENILQNDIQHSDKKKDLISTEFQDQIAN</sequence>
<dbReference type="AlphaFoldDB" id="A0A0L8FU96"/>
<dbReference type="EMBL" id="KQ426629">
    <property type="protein sequence ID" value="KOF68000.1"/>
    <property type="molecule type" value="Genomic_DNA"/>
</dbReference>
<reference evidence="1" key="1">
    <citation type="submission" date="2015-07" db="EMBL/GenBank/DDBJ databases">
        <title>MeaNS - Measles Nucleotide Surveillance Program.</title>
        <authorList>
            <person name="Tran T."/>
            <person name="Druce J."/>
        </authorList>
    </citation>
    <scope>NUCLEOTIDE SEQUENCE</scope>
    <source>
        <strain evidence="1">UCB-OBI-ISO-001</strain>
        <tissue evidence="1">Gonad</tissue>
    </source>
</reference>
<protein>
    <submittedName>
        <fullName evidence="1">Uncharacterized protein</fullName>
    </submittedName>
</protein>
<proteinExistence type="predicted"/>